<keyword evidence="2" id="KW-1185">Reference proteome</keyword>
<dbReference type="EMBL" id="JACHHK010000003">
    <property type="protein sequence ID" value="MBB5182998.1"/>
    <property type="molecule type" value="Genomic_DNA"/>
</dbReference>
<protein>
    <submittedName>
        <fullName evidence="1">L-ascorbate metabolism protein UlaG (Beta-lactamase superfamily)</fullName>
    </submittedName>
</protein>
<proteinExistence type="predicted"/>
<dbReference type="PANTHER" id="PTHR39189:SF1">
    <property type="entry name" value="UPF0173 METAL-DEPENDENT HYDROLASE YTKL"/>
    <property type="match status" value="1"/>
</dbReference>
<dbReference type="SUPFAM" id="SSF56281">
    <property type="entry name" value="Metallo-hydrolase/oxidoreductase"/>
    <property type="match status" value="1"/>
</dbReference>
<dbReference type="AlphaFoldDB" id="A0A7W8CWS5"/>
<comment type="caution">
    <text evidence="1">The sequence shown here is derived from an EMBL/GenBank/DDBJ whole genome shotgun (WGS) entry which is preliminary data.</text>
</comment>
<reference evidence="1 2" key="1">
    <citation type="submission" date="2020-08" db="EMBL/GenBank/DDBJ databases">
        <title>Genomic Encyclopedia of Type Strains, Phase IV (KMG-IV): sequencing the most valuable type-strain genomes for metagenomic binning, comparative biology and taxonomic classification.</title>
        <authorList>
            <person name="Goeker M."/>
        </authorList>
    </citation>
    <scope>NUCLEOTIDE SEQUENCE [LARGE SCALE GENOMIC DNA]</scope>
    <source>
        <strain evidence="1 2">DSM 25799</strain>
    </source>
</reference>
<dbReference type="Pfam" id="PF13483">
    <property type="entry name" value="Lactamase_B_3"/>
    <property type="match status" value="1"/>
</dbReference>
<sequence>MIQIKWLGHSCFQVIRDDFIIVFDPYKDGSVPGYPPLRTEADLVLCSHEHADHSGRECVKKRQGHPDPWQIAYIDSFHDENHGRQRGTNRIYILSDGTKKIVHMGDIGCPLMPEQEAKLKNADVMMMPVGGFYTLEPARIKHIADRLQPRVLIPMHYRHGPYGYSEIQTIDPYLKLCDPVVRIHDSVYLVEDVDKPQTVVLPF</sequence>
<accession>A0A7W8CWS5</accession>
<dbReference type="PANTHER" id="PTHR39189">
    <property type="entry name" value="UPF0173 METAL-DEPENDENT HYDROLASE YTKL"/>
    <property type="match status" value="1"/>
</dbReference>
<gene>
    <name evidence="1" type="ORF">HNQ47_001018</name>
</gene>
<dbReference type="RefSeq" id="WP_183328185.1">
    <property type="nucleotide sequence ID" value="NZ_JACHHK010000003.1"/>
</dbReference>
<dbReference type="Gene3D" id="3.60.15.10">
    <property type="entry name" value="Ribonuclease Z/Hydroxyacylglutathione hydrolase-like"/>
    <property type="match status" value="1"/>
</dbReference>
<name>A0A7W8CWS5_9FIRM</name>
<evidence type="ECO:0000313" key="2">
    <source>
        <dbReference type="Proteomes" id="UP000539953"/>
    </source>
</evidence>
<evidence type="ECO:0000313" key="1">
    <source>
        <dbReference type="EMBL" id="MBB5182998.1"/>
    </source>
</evidence>
<dbReference type="Proteomes" id="UP000539953">
    <property type="component" value="Unassembled WGS sequence"/>
</dbReference>
<dbReference type="InterPro" id="IPR036866">
    <property type="entry name" value="RibonucZ/Hydroxyglut_hydro"/>
</dbReference>
<organism evidence="1 2">
    <name type="scientific">Catenisphaera adipataccumulans</name>
    <dbReference type="NCBI Taxonomy" id="700500"/>
    <lineage>
        <taxon>Bacteria</taxon>
        <taxon>Bacillati</taxon>
        <taxon>Bacillota</taxon>
        <taxon>Erysipelotrichia</taxon>
        <taxon>Erysipelotrichales</taxon>
        <taxon>Erysipelotrichaceae</taxon>
        <taxon>Catenisphaera</taxon>
    </lineage>
</organism>